<feature type="domain" description="Palmitoyltransferase DHHC" evidence="9">
    <location>
        <begin position="152"/>
        <end position="302"/>
    </location>
</feature>
<evidence type="ECO:0000256" key="5">
    <source>
        <dbReference type="ARBA" id="ARBA00022989"/>
    </source>
</evidence>
<dbReference type="GO" id="GO:0019706">
    <property type="term" value="F:protein-cysteine S-palmitoyltransferase activity"/>
    <property type="evidence" value="ECO:0007669"/>
    <property type="project" value="UniProtKB-EC"/>
</dbReference>
<feature type="transmembrane region" description="Helical" evidence="8">
    <location>
        <begin position="267"/>
        <end position="286"/>
    </location>
</feature>
<feature type="transmembrane region" description="Helical" evidence="8">
    <location>
        <begin position="99"/>
        <end position="125"/>
    </location>
</feature>
<comment type="catalytic activity">
    <reaction evidence="8">
        <text>L-cysteinyl-[protein] + hexadecanoyl-CoA = S-hexadecanoyl-L-cysteinyl-[protein] + CoA</text>
        <dbReference type="Rhea" id="RHEA:36683"/>
        <dbReference type="Rhea" id="RHEA-COMP:10131"/>
        <dbReference type="Rhea" id="RHEA-COMP:11032"/>
        <dbReference type="ChEBI" id="CHEBI:29950"/>
        <dbReference type="ChEBI" id="CHEBI:57287"/>
        <dbReference type="ChEBI" id="CHEBI:57379"/>
        <dbReference type="ChEBI" id="CHEBI:74151"/>
        <dbReference type="EC" id="2.3.1.225"/>
    </reaction>
</comment>
<feature type="transmembrane region" description="Helical" evidence="8">
    <location>
        <begin position="197"/>
        <end position="221"/>
    </location>
</feature>
<keyword evidence="4 8" id="KW-0812">Transmembrane</keyword>
<dbReference type="GO" id="GO:0016020">
    <property type="term" value="C:membrane"/>
    <property type="evidence" value="ECO:0007669"/>
    <property type="project" value="UniProtKB-SubCell"/>
</dbReference>
<dbReference type="Proteomes" id="UP000515123">
    <property type="component" value="Linkage group 25"/>
</dbReference>
<evidence type="ECO:0000256" key="7">
    <source>
        <dbReference type="ARBA" id="ARBA00023315"/>
    </source>
</evidence>
<dbReference type="RefSeq" id="XP_020079848.1">
    <property type="nucleotide sequence ID" value="XM_020224259.1"/>
</dbReference>
<feature type="transmembrane region" description="Helical" evidence="8">
    <location>
        <begin position="73"/>
        <end position="93"/>
    </location>
</feature>
<gene>
    <name evidence="11" type="primary">LOC109703590</name>
</gene>
<evidence type="ECO:0000256" key="3">
    <source>
        <dbReference type="ARBA" id="ARBA00022679"/>
    </source>
</evidence>
<keyword evidence="3 8" id="KW-0808">Transferase</keyword>
<reference evidence="11" key="2">
    <citation type="submission" date="2025-08" db="UniProtKB">
        <authorList>
            <consortium name="RefSeq"/>
        </authorList>
    </citation>
    <scope>IDENTIFICATION</scope>
    <source>
        <tissue evidence="11">Leaf</tissue>
    </source>
</reference>
<dbReference type="PROSITE" id="PS50216">
    <property type="entry name" value="DHHC"/>
    <property type="match status" value="1"/>
</dbReference>
<dbReference type="Pfam" id="PF01529">
    <property type="entry name" value="DHHC"/>
    <property type="match status" value="1"/>
</dbReference>
<evidence type="ECO:0000259" key="9">
    <source>
        <dbReference type="Pfam" id="PF01529"/>
    </source>
</evidence>
<keyword evidence="7 8" id="KW-0012">Acyltransferase</keyword>
<evidence type="ECO:0000256" key="8">
    <source>
        <dbReference type="RuleBase" id="RU079119"/>
    </source>
</evidence>
<organism evidence="10 11">
    <name type="scientific">Ananas comosus</name>
    <name type="common">Pineapple</name>
    <name type="synonym">Ananas ananas</name>
    <dbReference type="NCBI Taxonomy" id="4615"/>
    <lineage>
        <taxon>Eukaryota</taxon>
        <taxon>Viridiplantae</taxon>
        <taxon>Streptophyta</taxon>
        <taxon>Embryophyta</taxon>
        <taxon>Tracheophyta</taxon>
        <taxon>Spermatophyta</taxon>
        <taxon>Magnoliopsida</taxon>
        <taxon>Liliopsida</taxon>
        <taxon>Poales</taxon>
        <taxon>Bromeliaceae</taxon>
        <taxon>Bromelioideae</taxon>
        <taxon>Ananas</taxon>
    </lineage>
</organism>
<dbReference type="EC" id="2.3.1.225" evidence="8"/>
<proteinExistence type="inferred from homology"/>
<name>A0A6P5EDU7_ANACO</name>
<comment type="domain">
    <text evidence="8">The DHHC domain is required for palmitoyltransferase activity.</text>
</comment>
<reference evidence="10" key="1">
    <citation type="journal article" date="2015" name="Nat. Genet.">
        <title>The pineapple genome and the evolution of CAM photosynthesis.</title>
        <authorList>
            <person name="Ming R."/>
            <person name="VanBuren R."/>
            <person name="Wai C.M."/>
            <person name="Tang H."/>
            <person name="Schatz M.C."/>
            <person name="Bowers J.E."/>
            <person name="Lyons E."/>
            <person name="Wang M.L."/>
            <person name="Chen J."/>
            <person name="Biggers E."/>
            <person name="Zhang J."/>
            <person name="Huang L."/>
            <person name="Zhang L."/>
            <person name="Miao W."/>
            <person name="Zhang J."/>
            <person name="Ye Z."/>
            <person name="Miao C."/>
            <person name="Lin Z."/>
            <person name="Wang H."/>
            <person name="Zhou H."/>
            <person name="Yim W.C."/>
            <person name="Priest H.D."/>
            <person name="Zheng C."/>
            <person name="Woodhouse M."/>
            <person name="Edger P.P."/>
            <person name="Guyot R."/>
            <person name="Guo H.B."/>
            <person name="Guo H."/>
            <person name="Zheng G."/>
            <person name="Singh R."/>
            <person name="Sharma A."/>
            <person name="Min X."/>
            <person name="Zheng Y."/>
            <person name="Lee H."/>
            <person name="Gurtowski J."/>
            <person name="Sedlazeck F.J."/>
            <person name="Harkess A."/>
            <person name="McKain M.R."/>
            <person name="Liao Z."/>
            <person name="Fang J."/>
            <person name="Liu J."/>
            <person name="Zhang X."/>
            <person name="Zhang Q."/>
            <person name="Hu W."/>
            <person name="Qin Y."/>
            <person name="Wang K."/>
            <person name="Chen L.Y."/>
            <person name="Shirley N."/>
            <person name="Lin Y.R."/>
            <person name="Liu L.Y."/>
            <person name="Hernandez A.G."/>
            <person name="Wright C.L."/>
            <person name="Bulone V."/>
            <person name="Tuskan G.A."/>
            <person name="Heath K."/>
            <person name="Zee F."/>
            <person name="Moore P.H."/>
            <person name="Sunkar R."/>
            <person name="Leebens-Mack J.H."/>
            <person name="Mockler T."/>
            <person name="Bennetzen J.L."/>
            <person name="Freeling M."/>
            <person name="Sankoff D."/>
            <person name="Paterson A.H."/>
            <person name="Zhu X."/>
            <person name="Yang X."/>
            <person name="Smith J.A."/>
            <person name="Cushman J.C."/>
            <person name="Paull R.E."/>
            <person name="Yu Q."/>
        </authorList>
    </citation>
    <scope>NUCLEOTIDE SEQUENCE [LARGE SCALE GENOMIC DNA]</scope>
    <source>
        <strain evidence="10">cv. F153</strain>
    </source>
</reference>
<evidence type="ECO:0000256" key="6">
    <source>
        <dbReference type="ARBA" id="ARBA00023136"/>
    </source>
</evidence>
<comment type="similarity">
    <text evidence="2 8">Belongs to the DHHC palmitoyltransferase family.</text>
</comment>
<keyword evidence="6 8" id="KW-0472">Membrane</keyword>
<evidence type="ECO:0000256" key="1">
    <source>
        <dbReference type="ARBA" id="ARBA00004141"/>
    </source>
</evidence>
<accession>A0A6P5EDU7</accession>
<dbReference type="InterPro" id="IPR039859">
    <property type="entry name" value="PFA4/ZDH16/20/ERF2-like"/>
</dbReference>
<evidence type="ECO:0000313" key="11">
    <source>
        <dbReference type="RefSeq" id="XP_020079848.1"/>
    </source>
</evidence>
<dbReference type="GeneID" id="109703590"/>
<sequence length="349" mass="38523">MDEEAVEVDHSVTSMQEGHEATCWGCGLRLLLTAYAPIFKCGWCGAITQQNQTSRKPDSVCFSHWRCVRDRSLVAILLFFMFFVISGGVWAVYPVVFSISYFCGVFHCIVTAILSIITISSFFLASFSSAGAPTNILWGSYPVIGKNGLENYTFCAYCTKPKPPRAHHCRSCKMCVMDMDHHCPFIGNCVGAANHRFFVAFLISIVISCSYILVMTIYAGFRVWPPLKLRTLVAYGLNSTSALSLVKEITAAFASSAFLLSARGLLLVYLAFASLSVEIGISVLLWQQLSFIYEGNTYINSVTSPNAVHGERGWQNILRFFGCPHSVFRILLGPTNGGKSQNNSNSKLL</sequence>
<evidence type="ECO:0000256" key="2">
    <source>
        <dbReference type="ARBA" id="ARBA00008574"/>
    </source>
</evidence>
<evidence type="ECO:0000313" key="10">
    <source>
        <dbReference type="Proteomes" id="UP000515123"/>
    </source>
</evidence>
<keyword evidence="10" id="KW-1185">Reference proteome</keyword>
<keyword evidence="5 8" id="KW-1133">Transmembrane helix</keyword>
<dbReference type="OrthoDB" id="9909019at2759"/>
<evidence type="ECO:0000256" key="4">
    <source>
        <dbReference type="ARBA" id="ARBA00022692"/>
    </source>
</evidence>
<dbReference type="AlphaFoldDB" id="A0A6P5EDU7"/>
<dbReference type="PANTHER" id="PTHR12246">
    <property type="entry name" value="PALMITOYLTRANSFERASE ZDHHC16"/>
    <property type="match status" value="1"/>
</dbReference>
<comment type="subcellular location">
    <subcellularLocation>
        <location evidence="1">Membrane</location>
        <topology evidence="1">Multi-pass membrane protein</topology>
    </subcellularLocation>
</comment>
<protein>
    <recommendedName>
        <fullName evidence="8">S-acyltransferase</fullName>
        <ecNumber evidence="8">2.3.1.225</ecNumber>
    </recommendedName>
    <alternativeName>
        <fullName evidence="8">Palmitoyltransferase</fullName>
    </alternativeName>
</protein>
<dbReference type="InterPro" id="IPR001594">
    <property type="entry name" value="Palmitoyltrfase_DHHC"/>
</dbReference>